<comment type="caution">
    <text evidence="1">The sequence shown here is derived from an EMBL/GenBank/DDBJ whole genome shotgun (WGS) entry which is preliminary data.</text>
</comment>
<sequence>MKLIQCVSKGHPDGVLLPPSPTKEIAINTLSSILTCSLDFEERSIAAGIISQLPKDDTDIDETLRKSETLKAIHEVICSSDDRFSGIGATINQDKFYLLENALAALSRFTEPSKPKLQRQVGELELYPPLVQVLSTGSSLAKQRTPLPLAQLSRSSSLSVSDIRAKQENSLPLLHMMKLFPNMSWCCTAATTNEMSCSVHGFAC</sequence>
<dbReference type="PANTHER" id="PTHR45958:SF11">
    <property type="entry name" value="RING-TYPE E3 UBIQUITIN TRANSFERASE"/>
    <property type="match status" value="1"/>
</dbReference>
<dbReference type="SUPFAM" id="SSF48371">
    <property type="entry name" value="ARM repeat"/>
    <property type="match status" value="1"/>
</dbReference>
<evidence type="ECO:0000313" key="1">
    <source>
        <dbReference type="EMBL" id="OMO98812.1"/>
    </source>
</evidence>
<name>A0A1R3JV94_COCAP</name>
<dbReference type="Proteomes" id="UP000188268">
    <property type="component" value="Unassembled WGS sequence"/>
</dbReference>
<dbReference type="InterPro" id="IPR016024">
    <property type="entry name" value="ARM-type_fold"/>
</dbReference>
<dbReference type="Gene3D" id="1.25.10.10">
    <property type="entry name" value="Leucine-rich Repeat Variant"/>
    <property type="match status" value="1"/>
</dbReference>
<accession>A0A1R3JV94</accession>
<dbReference type="AlphaFoldDB" id="A0A1R3JV94"/>
<dbReference type="Gramene" id="OMO98812">
    <property type="protein sequence ID" value="OMO98812"/>
    <property type="gene ID" value="CCACVL1_04059"/>
</dbReference>
<organism evidence="1 2">
    <name type="scientific">Corchorus capsularis</name>
    <name type="common">Jute</name>
    <dbReference type="NCBI Taxonomy" id="210143"/>
    <lineage>
        <taxon>Eukaryota</taxon>
        <taxon>Viridiplantae</taxon>
        <taxon>Streptophyta</taxon>
        <taxon>Embryophyta</taxon>
        <taxon>Tracheophyta</taxon>
        <taxon>Spermatophyta</taxon>
        <taxon>Magnoliopsida</taxon>
        <taxon>eudicotyledons</taxon>
        <taxon>Gunneridae</taxon>
        <taxon>Pentapetalae</taxon>
        <taxon>rosids</taxon>
        <taxon>malvids</taxon>
        <taxon>Malvales</taxon>
        <taxon>Malvaceae</taxon>
        <taxon>Grewioideae</taxon>
        <taxon>Apeibeae</taxon>
        <taxon>Corchorus</taxon>
    </lineage>
</organism>
<reference evidence="1 2" key="1">
    <citation type="submission" date="2013-09" db="EMBL/GenBank/DDBJ databases">
        <title>Corchorus capsularis genome sequencing.</title>
        <authorList>
            <person name="Alam M."/>
            <person name="Haque M.S."/>
            <person name="Islam M.S."/>
            <person name="Emdad E.M."/>
            <person name="Islam M.M."/>
            <person name="Ahmed B."/>
            <person name="Halim A."/>
            <person name="Hossen Q.M.M."/>
            <person name="Hossain M.Z."/>
            <person name="Ahmed R."/>
            <person name="Khan M.M."/>
            <person name="Islam R."/>
            <person name="Rashid M.M."/>
            <person name="Khan S.A."/>
            <person name="Rahman M.S."/>
            <person name="Alam M."/>
        </authorList>
    </citation>
    <scope>NUCLEOTIDE SEQUENCE [LARGE SCALE GENOMIC DNA]</scope>
    <source>
        <strain evidence="2">cv. CVL-1</strain>
        <tissue evidence="1">Whole seedling</tissue>
    </source>
</reference>
<gene>
    <name evidence="1" type="ORF">CCACVL1_04059</name>
</gene>
<dbReference type="EMBL" id="AWWV01006999">
    <property type="protein sequence ID" value="OMO98812.1"/>
    <property type="molecule type" value="Genomic_DNA"/>
</dbReference>
<keyword evidence="2" id="KW-1185">Reference proteome</keyword>
<dbReference type="STRING" id="210143.A0A1R3JV94"/>
<protein>
    <submittedName>
        <fullName evidence="1">Armadillo-like helical</fullName>
    </submittedName>
</protein>
<dbReference type="InterPro" id="IPR011989">
    <property type="entry name" value="ARM-like"/>
</dbReference>
<evidence type="ECO:0000313" key="2">
    <source>
        <dbReference type="Proteomes" id="UP000188268"/>
    </source>
</evidence>
<proteinExistence type="predicted"/>
<dbReference type="PANTHER" id="PTHR45958">
    <property type="entry name" value="RING-TYPE E3 UBIQUITIN TRANSFERASE"/>
    <property type="match status" value="1"/>
</dbReference>
<dbReference type="OrthoDB" id="26899at2759"/>
<dbReference type="InterPro" id="IPR052608">
    <property type="entry name" value="U-box_domain_protein"/>
</dbReference>